<protein>
    <recommendedName>
        <fullName evidence="3">DUF1640 domain-containing protein</fullName>
    </recommendedName>
</protein>
<evidence type="ECO:0008006" key="3">
    <source>
        <dbReference type="Google" id="ProtNLM"/>
    </source>
</evidence>
<sequence length="89" mass="10213">MQKIELFNTHSFIKELTSAGMDEKQAEVLADHQLALLETQIANKADMVDVKEHVSSELSLIKEDLDWLNWALLFSSFVTWLASLKFVFN</sequence>
<keyword evidence="2" id="KW-1185">Reference proteome</keyword>
<reference evidence="1 2" key="1">
    <citation type="submission" date="2014-09" db="EMBL/GenBank/DDBJ databases">
        <title>Vibrio maritimus JCM 19235. (C45) whole genome shotgun sequence.</title>
        <authorList>
            <person name="Sawabe T."/>
            <person name="Meirelles P."/>
            <person name="Nakanishi M."/>
            <person name="Sayaka M."/>
            <person name="Hattori M."/>
            <person name="Ohkuma M."/>
        </authorList>
    </citation>
    <scope>NUCLEOTIDE SEQUENCE [LARGE SCALE GENOMIC DNA]</scope>
    <source>
        <strain evidence="2">JCM19235</strain>
    </source>
</reference>
<comment type="caution">
    <text evidence="1">The sequence shown here is derived from an EMBL/GenBank/DDBJ whole genome shotgun (WGS) entry which is preliminary data.</text>
</comment>
<name>A0A090S4N2_9VIBR</name>
<evidence type="ECO:0000313" key="1">
    <source>
        <dbReference type="EMBL" id="GAL21788.1"/>
    </source>
</evidence>
<proteinExistence type="predicted"/>
<dbReference type="AlphaFoldDB" id="A0A090S4N2"/>
<dbReference type="Proteomes" id="UP000029228">
    <property type="component" value="Unassembled WGS sequence"/>
</dbReference>
<dbReference type="Gene3D" id="1.20.5.340">
    <property type="match status" value="1"/>
</dbReference>
<accession>A0A090S4N2</accession>
<evidence type="ECO:0000313" key="2">
    <source>
        <dbReference type="Proteomes" id="UP000029228"/>
    </source>
</evidence>
<organism evidence="1 2">
    <name type="scientific">Vibrio maritimus</name>
    <dbReference type="NCBI Taxonomy" id="990268"/>
    <lineage>
        <taxon>Bacteria</taxon>
        <taxon>Pseudomonadati</taxon>
        <taxon>Pseudomonadota</taxon>
        <taxon>Gammaproteobacteria</taxon>
        <taxon>Vibrionales</taxon>
        <taxon>Vibrionaceae</taxon>
        <taxon>Vibrio</taxon>
    </lineage>
</organism>
<gene>
    <name evidence="1" type="ORF">JCM19235_1610</name>
</gene>
<dbReference type="STRING" id="990268.JCM19235_1610"/>
<dbReference type="EMBL" id="BBMR01000009">
    <property type="protein sequence ID" value="GAL21788.1"/>
    <property type="molecule type" value="Genomic_DNA"/>
</dbReference>